<dbReference type="AlphaFoldDB" id="A0A1T4TK77"/>
<dbReference type="Gene3D" id="3.30.230.10">
    <property type="match status" value="1"/>
</dbReference>
<evidence type="ECO:0000313" key="4">
    <source>
        <dbReference type="Proteomes" id="UP000190092"/>
    </source>
</evidence>
<dbReference type="Pfam" id="PF01078">
    <property type="entry name" value="Mg_chelatase"/>
    <property type="match status" value="1"/>
</dbReference>
<dbReference type="Gene3D" id="3.40.50.300">
    <property type="entry name" value="P-loop containing nucleotide triphosphate hydrolases"/>
    <property type="match status" value="1"/>
</dbReference>
<feature type="domain" description="AAA+ ATPase" evidence="2">
    <location>
        <begin position="215"/>
        <end position="397"/>
    </location>
</feature>
<dbReference type="Pfam" id="PF13541">
    <property type="entry name" value="ChlI"/>
    <property type="match status" value="1"/>
</dbReference>
<dbReference type="GO" id="GO:0005524">
    <property type="term" value="F:ATP binding"/>
    <property type="evidence" value="ECO:0007669"/>
    <property type="project" value="InterPro"/>
</dbReference>
<dbReference type="InterPro" id="IPR027417">
    <property type="entry name" value="P-loop_NTPase"/>
</dbReference>
<gene>
    <name evidence="3" type="ORF">SAMN02745126_06420</name>
</gene>
<keyword evidence="4" id="KW-1185">Reference proteome</keyword>
<name>A0A1T4TK77_9HYPH</name>
<dbReference type="SUPFAM" id="SSF52540">
    <property type="entry name" value="P-loop containing nucleoside triphosphate hydrolases"/>
    <property type="match status" value="1"/>
</dbReference>
<dbReference type="InterPro" id="IPR004482">
    <property type="entry name" value="Mg_chelat-rel"/>
</dbReference>
<evidence type="ECO:0000313" key="3">
    <source>
        <dbReference type="EMBL" id="SKA40852.1"/>
    </source>
</evidence>
<accession>A0A1T4TK77</accession>
<dbReference type="InterPro" id="IPR014721">
    <property type="entry name" value="Ribsml_uS5_D2-typ_fold_subgr"/>
</dbReference>
<dbReference type="InterPro" id="IPR003593">
    <property type="entry name" value="AAA+_ATPase"/>
</dbReference>
<evidence type="ECO:0000259" key="2">
    <source>
        <dbReference type="SMART" id="SM00382"/>
    </source>
</evidence>
<dbReference type="SMART" id="SM00382">
    <property type="entry name" value="AAA"/>
    <property type="match status" value="1"/>
</dbReference>
<proteinExistence type="inferred from homology"/>
<organism evidence="3 4">
    <name type="scientific">Enhydrobacter aerosaccus</name>
    <dbReference type="NCBI Taxonomy" id="225324"/>
    <lineage>
        <taxon>Bacteria</taxon>
        <taxon>Pseudomonadati</taxon>
        <taxon>Pseudomonadota</taxon>
        <taxon>Alphaproteobacteria</taxon>
        <taxon>Hyphomicrobiales</taxon>
        <taxon>Enhydrobacter</taxon>
    </lineage>
</organism>
<dbReference type="InterPro" id="IPR025158">
    <property type="entry name" value="Mg_chelat-rel_C"/>
</dbReference>
<comment type="similarity">
    <text evidence="1">Belongs to the Mg-chelatase subunits D/I family. ComM subfamily.</text>
</comment>
<dbReference type="InterPro" id="IPR020568">
    <property type="entry name" value="Ribosomal_Su5_D2-typ_SF"/>
</dbReference>
<dbReference type="Pfam" id="PF13335">
    <property type="entry name" value="Mg_chelatase_C"/>
    <property type="match status" value="1"/>
</dbReference>
<dbReference type="InterPro" id="IPR045006">
    <property type="entry name" value="CHLI-like"/>
</dbReference>
<dbReference type="RefSeq" id="WP_085938148.1">
    <property type="nucleotide sequence ID" value="NZ_FUWJ01000020.1"/>
</dbReference>
<dbReference type="Proteomes" id="UP000190092">
    <property type="component" value="Unassembled WGS sequence"/>
</dbReference>
<dbReference type="PANTHER" id="PTHR32039">
    <property type="entry name" value="MAGNESIUM-CHELATASE SUBUNIT CHLI"/>
    <property type="match status" value="1"/>
</dbReference>
<dbReference type="EMBL" id="FUWJ01000020">
    <property type="protein sequence ID" value="SKA40852.1"/>
    <property type="molecule type" value="Genomic_DNA"/>
</dbReference>
<dbReference type="NCBIfam" id="TIGR00368">
    <property type="entry name" value="YifB family Mg chelatase-like AAA ATPase"/>
    <property type="match status" value="1"/>
</dbReference>
<protein>
    <submittedName>
        <fullName evidence="3">Magnesium chelatase family protein</fullName>
    </submittedName>
</protein>
<reference evidence="4" key="1">
    <citation type="submission" date="2017-02" db="EMBL/GenBank/DDBJ databases">
        <authorList>
            <person name="Varghese N."/>
            <person name="Submissions S."/>
        </authorList>
    </citation>
    <scope>NUCLEOTIDE SEQUENCE [LARGE SCALE GENOMIC DNA]</scope>
    <source>
        <strain evidence="4">ATCC 27094</strain>
    </source>
</reference>
<dbReference type="SUPFAM" id="SSF54211">
    <property type="entry name" value="Ribosomal protein S5 domain 2-like"/>
    <property type="match status" value="1"/>
</dbReference>
<sequence length="539" mass="56661">MQAKVRTVAFQGVEVLPVDVQVMIAPGTVAFAVVGLADKAVGESRERVRAALRALGLALPPQRITVNLSPADLAKEGSHYDLPIALGLLVAMGVLTKESVGGFVVLGELALDGTLTRVPGVLPAAIAAAATGRGIICPSACGGEAAWGGFRPTDDERRAVLAAPTLLSLINHLRGQQTLAAPQALMAEDTVSYPDLAEIKGQETAKRVLEVAAAGGHNLLMMGPPGSGKSMLAARLPGLLPPLEPEEALEATMIRSLAGEGGDGRLSRRRAFRDPHHSATLQALVGGGLRVRPGEVSLAHHGVLFLDELPEFSRAALEALRQPLETGRVTIARAAAHVTYPARFQLITAMNPCRCGHLAEPGRSCGRAPRCGVDYQAKLSGPLLDRIDLCIDVPRVDAADLALPPPAESSADVAARVAAARTVQRERLAAFEKKAPLPEIEPEPSAGLLSERARSWSKPRCNADTDGAVLAAIAEPDAEGRALLTRAAERLGLSARAWHRTLRVARTLADLDGSNAVRRLHIAEALSYRRAESRPALAA</sequence>
<evidence type="ECO:0000256" key="1">
    <source>
        <dbReference type="ARBA" id="ARBA00006354"/>
    </source>
</evidence>
<dbReference type="STRING" id="225324.SAMN02745126_06420"/>
<dbReference type="OrthoDB" id="9813147at2"/>
<dbReference type="InterPro" id="IPR000523">
    <property type="entry name" value="Mg_chelatse_chII-like_cat_dom"/>
</dbReference>
<dbReference type="PANTHER" id="PTHR32039:SF7">
    <property type="entry name" value="COMPETENCE PROTEIN COMM"/>
    <property type="match status" value="1"/>
</dbReference>